<name>A0A377PJ93_HAFAL</name>
<evidence type="ECO:0000313" key="2">
    <source>
        <dbReference type="Proteomes" id="UP000254821"/>
    </source>
</evidence>
<dbReference type="PROSITE" id="PS51257">
    <property type="entry name" value="PROKAR_LIPOPROTEIN"/>
    <property type="match status" value="1"/>
</dbReference>
<sequence length="135" mass="14279">MNNKITASIVILGVGFGCALTPLMASSIPLPAGFEDIFNAKQSGVLDIIYADSSIGSIGVEFDQNDVLLMSPQVIVDQITAVDMPALSVSAAELLKKLSVPLRRVNKQGFSQDEIVATVNESDASVHLIFPASLF</sequence>
<reference evidence="1 2" key="1">
    <citation type="submission" date="2018-06" db="EMBL/GenBank/DDBJ databases">
        <authorList>
            <consortium name="Pathogen Informatics"/>
            <person name="Doyle S."/>
        </authorList>
    </citation>
    <scope>NUCLEOTIDE SEQUENCE [LARGE SCALE GENOMIC DNA]</scope>
    <source>
        <strain evidence="1 2">NCTC8105</strain>
    </source>
</reference>
<dbReference type="EMBL" id="UGHP01000001">
    <property type="protein sequence ID" value="STQ80001.1"/>
    <property type="molecule type" value="Genomic_DNA"/>
</dbReference>
<protein>
    <submittedName>
        <fullName evidence="1">Uncharacterized protein</fullName>
    </submittedName>
</protein>
<evidence type="ECO:0000313" key="1">
    <source>
        <dbReference type="EMBL" id="STQ80001.1"/>
    </source>
</evidence>
<proteinExistence type="predicted"/>
<dbReference type="AlphaFoldDB" id="A0A377PJ93"/>
<dbReference type="Proteomes" id="UP000254821">
    <property type="component" value="Unassembled WGS sequence"/>
</dbReference>
<accession>A0A377PJ93</accession>
<gene>
    <name evidence="1" type="ORF">NCTC8105_02106</name>
</gene>
<organism evidence="1 2">
    <name type="scientific">Hafnia alvei</name>
    <dbReference type="NCBI Taxonomy" id="569"/>
    <lineage>
        <taxon>Bacteria</taxon>
        <taxon>Pseudomonadati</taxon>
        <taxon>Pseudomonadota</taxon>
        <taxon>Gammaproteobacteria</taxon>
        <taxon>Enterobacterales</taxon>
        <taxon>Hafniaceae</taxon>
        <taxon>Hafnia</taxon>
    </lineage>
</organism>